<proteinExistence type="predicted"/>
<evidence type="ECO:0000313" key="2">
    <source>
        <dbReference type="Proteomes" id="UP000036097"/>
    </source>
</evidence>
<reference evidence="1 2" key="1">
    <citation type="submission" date="2015-05" db="EMBL/GenBank/DDBJ databases">
        <title>Photobacterium galathea sp. nov.</title>
        <authorList>
            <person name="Machado H."/>
            <person name="Gram L."/>
        </authorList>
    </citation>
    <scope>NUCLEOTIDE SEQUENCE [LARGE SCALE GENOMIC DNA]</scope>
    <source>
        <strain evidence="1 2">CGMCC 1.12159</strain>
    </source>
</reference>
<dbReference type="AlphaFoldDB" id="A0A0J1GYA0"/>
<comment type="caution">
    <text evidence="1">The sequence shown here is derived from an EMBL/GenBank/DDBJ whole genome shotgun (WGS) entry which is preliminary data.</text>
</comment>
<evidence type="ECO:0000313" key="1">
    <source>
        <dbReference type="EMBL" id="KLV04645.1"/>
    </source>
</evidence>
<organism evidence="1 2">
    <name type="scientific">Photobacterium aquae</name>
    <dbReference type="NCBI Taxonomy" id="1195763"/>
    <lineage>
        <taxon>Bacteria</taxon>
        <taxon>Pseudomonadati</taxon>
        <taxon>Pseudomonadota</taxon>
        <taxon>Gammaproteobacteria</taxon>
        <taxon>Vibrionales</taxon>
        <taxon>Vibrionaceae</taxon>
        <taxon>Photobacterium</taxon>
    </lineage>
</organism>
<dbReference type="OrthoDB" id="6555752at2"/>
<dbReference type="PATRIC" id="fig|1195763.3.peg.3051"/>
<sequence>MTNKDTIKVEALCRRALNEIDNAIQKHERGEDADLSIPMLQKIRVEIEKMLVSLNPREYMPSYARFMLDSWEDKYGLVDFLAKASYQYKKLKPM</sequence>
<dbReference type="EMBL" id="LDOT01000021">
    <property type="protein sequence ID" value="KLV04645.1"/>
    <property type="molecule type" value="Genomic_DNA"/>
</dbReference>
<accession>A0A0J1GYA0</accession>
<name>A0A0J1GYA0_9GAMM</name>
<dbReference type="Proteomes" id="UP000036097">
    <property type="component" value="Unassembled WGS sequence"/>
</dbReference>
<dbReference type="RefSeq" id="WP_047879581.1">
    <property type="nucleotide sequence ID" value="NZ_LDOT01000021.1"/>
</dbReference>
<gene>
    <name evidence="1" type="ORF">ABT56_14400</name>
</gene>
<protein>
    <submittedName>
        <fullName evidence="1">Uncharacterized protein</fullName>
    </submittedName>
</protein>
<keyword evidence="2" id="KW-1185">Reference proteome</keyword>